<proteinExistence type="predicted"/>
<keyword evidence="2" id="KW-0548">Nucleotidyltransferase</keyword>
<dbReference type="InterPro" id="IPR013446">
    <property type="entry name" value="G1P_cyt_trans-like"/>
</dbReference>
<gene>
    <name evidence="2" type="primary">rfbF</name>
    <name evidence="2" type="ORF">EI293_07385</name>
</gene>
<dbReference type="Pfam" id="PF00483">
    <property type="entry name" value="NTP_transferase"/>
    <property type="match status" value="1"/>
</dbReference>
<dbReference type="SUPFAM" id="SSF53448">
    <property type="entry name" value="Nucleotide-diphospho-sugar transferases"/>
    <property type="match status" value="1"/>
</dbReference>
<dbReference type="InterPro" id="IPR005835">
    <property type="entry name" value="NTP_transferase_dom"/>
</dbReference>
<keyword evidence="3" id="KW-1185">Reference proteome</keyword>
<reference evidence="2 3" key="1">
    <citation type="submission" date="2018-12" db="EMBL/GenBank/DDBJ databases">
        <authorList>
            <person name="Feng G."/>
            <person name="Zhu H."/>
        </authorList>
    </citation>
    <scope>NUCLEOTIDE SEQUENCE [LARGE SCALE GENOMIC DNA]</scope>
    <source>
        <strain evidence="2 3">LMG 26000</strain>
    </source>
</reference>
<dbReference type="NCBIfam" id="TIGR02623">
    <property type="entry name" value="G1P_cyt_trans"/>
    <property type="match status" value="1"/>
</dbReference>
<evidence type="ECO:0000313" key="3">
    <source>
        <dbReference type="Proteomes" id="UP000270291"/>
    </source>
</evidence>
<dbReference type="Proteomes" id="UP000270291">
    <property type="component" value="Unassembled WGS sequence"/>
</dbReference>
<dbReference type="CDD" id="cd02524">
    <property type="entry name" value="G1P_cytidylyltransferase"/>
    <property type="match status" value="1"/>
</dbReference>
<evidence type="ECO:0000259" key="1">
    <source>
        <dbReference type="Pfam" id="PF00483"/>
    </source>
</evidence>
<dbReference type="InterPro" id="IPR046981">
    <property type="entry name" value="G1P_cyt_trans"/>
</dbReference>
<feature type="domain" description="Nucleotidyl transferase" evidence="1">
    <location>
        <begin position="2"/>
        <end position="206"/>
    </location>
</feature>
<dbReference type="PANTHER" id="PTHR47183:SF1">
    <property type="entry name" value="GLUCOSE-1-PHOSPHATE CYTIDYLYLTRANSFERASE"/>
    <property type="match status" value="1"/>
</dbReference>
<organism evidence="2 3">
    <name type="scientific">Hymenobacter perfusus</name>
    <dbReference type="NCBI Taxonomy" id="1236770"/>
    <lineage>
        <taxon>Bacteria</taxon>
        <taxon>Pseudomonadati</taxon>
        <taxon>Bacteroidota</taxon>
        <taxon>Cytophagia</taxon>
        <taxon>Cytophagales</taxon>
        <taxon>Hymenobacteraceae</taxon>
        <taxon>Hymenobacter</taxon>
    </lineage>
</organism>
<name>A0A3R9MZ67_9BACT</name>
<sequence>MKAVILAGGYGTRISEESGVRPKPMVEVGGKPILWHIMKIYAHHGIRDFVVCCGYKGHMIKQYFSDYFLHNSDVTFRMDRNEMQIHRNHAEPWTVTLVDTGQETMTGGRLRRVRDYLTPGEPFCLTYGDGVGDVDIRAAVRYHRQQGALATLTAVRQPGRFGVFNLADTSNMVGSFTEKPEGGETPWINGGFFVLEPEVLDYIADDDTVWEKAPLERLAAEGHLAAFRHTGFWQPMDTLRDKNMLEEMWQQGRAKWKVWDNAPEPIEPDPVLAEILASPLVAPPTERVAAPTIMPAD</sequence>
<dbReference type="PANTHER" id="PTHR47183">
    <property type="entry name" value="GLUCOSE-1-PHOSPHATE CYTIDYLYLTRANSFERASE-RELATED"/>
    <property type="match status" value="1"/>
</dbReference>
<dbReference type="EMBL" id="RWIU01000002">
    <property type="protein sequence ID" value="RSK44347.1"/>
    <property type="molecule type" value="Genomic_DNA"/>
</dbReference>
<dbReference type="GO" id="GO:0047343">
    <property type="term" value="F:glucose-1-phosphate cytidylyltransferase activity"/>
    <property type="evidence" value="ECO:0007669"/>
    <property type="project" value="UniProtKB-EC"/>
</dbReference>
<evidence type="ECO:0000313" key="2">
    <source>
        <dbReference type="EMBL" id="RSK44347.1"/>
    </source>
</evidence>
<dbReference type="EC" id="2.7.7.33" evidence="2"/>
<dbReference type="GO" id="GO:0009243">
    <property type="term" value="P:O antigen biosynthetic process"/>
    <property type="evidence" value="ECO:0007669"/>
    <property type="project" value="InterPro"/>
</dbReference>
<protein>
    <submittedName>
        <fullName evidence="2">Glucose-1-phosphate cytidylyltransferase</fullName>
        <ecNumber evidence="2">2.7.7.33</ecNumber>
    </submittedName>
</protein>
<dbReference type="RefSeq" id="WP_081768429.1">
    <property type="nucleotide sequence ID" value="NZ_RWIU01000002.1"/>
</dbReference>
<dbReference type="InterPro" id="IPR029044">
    <property type="entry name" value="Nucleotide-diphossugar_trans"/>
</dbReference>
<dbReference type="Gene3D" id="3.90.550.10">
    <property type="entry name" value="Spore Coat Polysaccharide Biosynthesis Protein SpsA, Chain A"/>
    <property type="match status" value="1"/>
</dbReference>
<keyword evidence="2" id="KW-0808">Transferase</keyword>
<comment type="caution">
    <text evidence="2">The sequence shown here is derived from an EMBL/GenBank/DDBJ whole genome shotgun (WGS) entry which is preliminary data.</text>
</comment>
<accession>A0A3R9MZ67</accession>
<dbReference type="AlphaFoldDB" id="A0A3R9MZ67"/>
<dbReference type="OrthoDB" id="9813880at2"/>